<comment type="cofactor">
    <cofactor evidence="1">
        <name>FAD</name>
        <dbReference type="ChEBI" id="CHEBI:57692"/>
    </cofactor>
</comment>
<dbReference type="Pfam" id="PF14759">
    <property type="entry name" value="Reductase_C"/>
    <property type="match status" value="1"/>
</dbReference>
<evidence type="ECO:0000256" key="2">
    <source>
        <dbReference type="ARBA" id="ARBA00022630"/>
    </source>
</evidence>
<evidence type="ECO:0000259" key="6">
    <source>
        <dbReference type="Pfam" id="PF14759"/>
    </source>
</evidence>
<proteinExistence type="predicted"/>
<organism evidence="7 8">
    <name type="scientific">Burkholderia pseudomultivorans</name>
    <dbReference type="NCBI Taxonomy" id="1207504"/>
    <lineage>
        <taxon>Bacteria</taxon>
        <taxon>Pseudomonadati</taxon>
        <taxon>Pseudomonadota</taxon>
        <taxon>Betaproteobacteria</taxon>
        <taxon>Burkholderiales</taxon>
        <taxon>Burkholderiaceae</taxon>
        <taxon>Burkholderia</taxon>
        <taxon>Burkholderia cepacia complex</taxon>
    </lineage>
</organism>
<dbReference type="PRINTS" id="PR00411">
    <property type="entry name" value="PNDRDTASEI"/>
</dbReference>
<gene>
    <name evidence="7" type="ORF">WT56_01165</name>
</gene>
<dbReference type="Gene3D" id="3.30.390.30">
    <property type="match status" value="1"/>
</dbReference>
<dbReference type="GO" id="GO:0016651">
    <property type="term" value="F:oxidoreductase activity, acting on NAD(P)H"/>
    <property type="evidence" value="ECO:0007669"/>
    <property type="project" value="TreeGrafter"/>
</dbReference>
<dbReference type="PRINTS" id="PR00368">
    <property type="entry name" value="FADPNR"/>
</dbReference>
<sequence>METVVTIGAGQAGMQFTASLREGGFRGRIVLIGDEPWLPYQRPPLSKDYLDGTIDRDAILLNPSRYFDARSIAFRRAARVDAIDRKAARVELTSGETIAYDHLVLATGSRNRMLAVPGSDLRGVHQLRTIDDADALKVAMASARSVVVIGGGFIGLELAAQVSKHRLPVTVIEAAGRPMARALSADATGILCNVHERAGVSFLCNTSVTAMIGRQGAVDSVTTSDGKRIPADVVVVGIGAVPNAELAAAAGLKVADGILVDAQLLTSDSAISAIGDCARFPCKHAASGDARLESVQNAADQGRALASRLLGRPAAPYTAVPWFWSIQGEHKLQIAGLTQPHDTAIVQRAADGRGASVLCFRDNRFIGAETINQQRDHMASRKLLAIEGSLTPEEARIPGFSLADYAKRTLL</sequence>
<feature type="domain" description="FAD/NAD(P)-binding" evidence="5">
    <location>
        <begin position="4"/>
        <end position="302"/>
    </location>
</feature>
<dbReference type="OrthoDB" id="9769238at2"/>
<dbReference type="SUPFAM" id="SSF51905">
    <property type="entry name" value="FAD/NAD(P)-binding domain"/>
    <property type="match status" value="2"/>
</dbReference>
<dbReference type="EMBL" id="LPJR01000067">
    <property type="protein sequence ID" value="KWF22784.1"/>
    <property type="molecule type" value="Genomic_DNA"/>
</dbReference>
<dbReference type="InterPro" id="IPR028202">
    <property type="entry name" value="Reductase_C"/>
</dbReference>
<dbReference type="InterPro" id="IPR016156">
    <property type="entry name" value="FAD/NAD-linked_Rdtase_dimer_sf"/>
</dbReference>
<reference evidence="7 8" key="1">
    <citation type="submission" date="2015-11" db="EMBL/GenBank/DDBJ databases">
        <title>Expanding the genomic diversity of Burkholderia species for the development of highly accurate diagnostics.</title>
        <authorList>
            <person name="Sahl J."/>
            <person name="Keim P."/>
            <person name="Wagner D."/>
        </authorList>
    </citation>
    <scope>NUCLEOTIDE SEQUENCE [LARGE SCALE GENOMIC DNA]</scope>
    <source>
        <strain evidence="7 8">MSMB368WGS</strain>
    </source>
</reference>
<evidence type="ECO:0000256" key="3">
    <source>
        <dbReference type="ARBA" id="ARBA00022827"/>
    </source>
</evidence>
<dbReference type="Proteomes" id="UP000062912">
    <property type="component" value="Unassembled WGS sequence"/>
</dbReference>
<keyword evidence="4" id="KW-0560">Oxidoreductase</keyword>
<dbReference type="RefSeq" id="WP_060245499.1">
    <property type="nucleotide sequence ID" value="NZ_LPJR01000067.1"/>
</dbReference>
<dbReference type="Gene3D" id="3.50.50.60">
    <property type="entry name" value="FAD/NAD(P)-binding domain"/>
    <property type="match status" value="2"/>
</dbReference>
<evidence type="ECO:0000313" key="8">
    <source>
        <dbReference type="Proteomes" id="UP000062912"/>
    </source>
</evidence>
<evidence type="ECO:0000256" key="1">
    <source>
        <dbReference type="ARBA" id="ARBA00001974"/>
    </source>
</evidence>
<dbReference type="GO" id="GO:0005737">
    <property type="term" value="C:cytoplasm"/>
    <property type="evidence" value="ECO:0007669"/>
    <property type="project" value="TreeGrafter"/>
</dbReference>
<keyword evidence="2" id="KW-0285">Flavoprotein</keyword>
<name>A0A132EA20_9BURK</name>
<dbReference type="AlphaFoldDB" id="A0A132EA20"/>
<dbReference type="PANTHER" id="PTHR43557">
    <property type="entry name" value="APOPTOSIS-INDUCING FACTOR 1"/>
    <property type="match status" value="1"/>
</dbReference>
<dbReference type="InterPro" id="IPR050446">
    <property type="entry name" value="FAD-oxidoreductase/Apoptosis"/>
</dbReference>
<protein>
    <submittedName>
        <fullName evidence="7">Pyridine nucleotide-disulfide oxidoreductase</fullName>
    </submittedName>
</protein>
<dbReference type="PANTHER" id="PTHR43557:SF2">
    <property type="entry name" value="RIESKE DOMAIN-CONTAINING PROTEIN-RELATED"/>
    <property type="match status" value="1"/>
</dbReference>
<feature type="domain" description="Reductase C-terminal" evidence="6">
    <location>
        <begin position="322"/>
        <end position="404"/>
    </location>
</feature>
<comment type="caution">
    <text evidence="7">The sequence shown here is derived from an EMBL/GenBank/DDBJ whole genome shotgun (WGS) entry which is preliminary data.</text>
</comment>
<dbReference type="InterPro" id="IPR023753">
    <property type="entry name" value="FAD/NAD-binding_dom"/>
</dbReference>
<accession>A0A132EA20</accession>
<evidence type="ECO:0000313" key="7">
    <source>
        <dbReference type="EMBL" id="KWF22784.1"/>
    </source>
</evidence>
<dbReference type="SUPFAM" id="SSF55424">
    <property type="entry name" value="FAD/NAD-linked reductases, dimerisation (C-terminal) domain"/>
    <property type="match status" value="1"/>
</dbReference>
<dbReference type="InterPro" id="IPR036188">
    <property type="entry name" value="FAD/NAD-bd_sf"/>
</dbReference>
<keyword evidence="3" id="KW-0274">FAD</keyword>
<evidence type="ECO:0000259" key="5">
    <source>
        <dbReference type="Pfam" id="PF07992"/>
    </source>
</evidence>
<evidence type="ECO:0000256" key="4">
    <source>
        <dbReference type="ARBA" id="ARBA00023002"/>
    </source>
</evidence>
<dbReference type="Pfam" id="PF07992">
    <property type="entry name" value="Pyr_redox_2"/>
    <property type="match status" value="1"/>
</dbReference>